<dbReference type="InterPro" id="IPR019734">
    <property type="entry name" value="TPR_rpt"/>
</dbReference>
<dbReference type="Gene3D" id="3.90.176.10">
    <property type="entry name" value="Toxin ADP-ribosyltransferase, Chain A, domain 1"/>
    <property type="match status" value="1"/>
</dbReference>
<evidence type="ECO:0000313" key="7">
    <source>
        <dbReference type="Proteomes" id="UP000663829"/>
    </source>
</evidence>
<accession>A0A815U1F5</accession>
<dbReference type="AlphaFoldDB" id="A0A815U1F5"/>
<dbReference type="InterPro" id="IPR003540">
    <property type="entry name" value="ADP-ribosyltransferase"/>
</dbReference>
<feature type="repeat" description="TPR" evidence="3">
    <location>
        <begin position="377"/>
        <end position="410"/>
    </location>
</feature>
<dbReference type="PROSITE" id="PS50005">
    <property type="entry name" value="TPR"/>
    <property type="match status" value="4"/>
</dbReference>
<dbReference type="GO" id="GO:0005576">
    <property type="term" value="C:extracellular region"/>
    <property type="evidence" value="ECO:0007669"/>
    <property type="project" value="InterPro"/>
</dbReference>
<evidence type="ECO:0000313" key="6">
    <source>
        <dbReference type="EMBL" id="CAF4369026.1"/>
    </source>
</evidence>
<keyword evidence="7" id="KW-1185">Reference proteome</keyword>
<organism evidence="5 7">
    <name type="scientific">Didymodactylos carnosus</name>
    <dbReference type="NCBI Taxonomy" id="1234261"/>
    <lineage>
        <taxon>Eukaryota</taxon>
        <taxon>Metazoa</taxon>
        <taxon>Spiralia</taxon>
        <taxon>Gnathifera</taxon>
        <taxon>Rotifera</taxon>
        <taxon>Eurotatoria</taxon>
        <taxon>Bdelloidea</taxon>
        <taxon>Philodinida</taxon>
        <taxon>Philodinidae</taxon>
        <taxon>Didymodactylos</taxon>
    </lineage>
</organism>
<dbReference type="EMBL" id="CAJOBC010088463">
    <property type="protein sequence ID" value="CAF4369026.1"/>
    <property type="molecule type" value="Genomic_DNA"/>
</dbReference>
<dbReference type="PANTHER" id="PTHR45641">
    <property type="entry name" value="TETRATRICOPEPTIDE REPEAT PROTEIN (AFU_ORTHOLOGUE AFUA_6G03870)"/>
    <property type="match status" value="1"/>
</dbReference>
<dbReference type="EMBL" id="CAJNOQ010022934">
    <property type="protein sequence ID" value="CAF1508012.1"/>
    <property type="molecule type" value="Genomic_DNA"/>
</dbReference>
<dbReference type="Pfam" id="PF13181">
    <property type="entry name" value="TPR_8"/>
    <property type="match status" value="1"/>
</dbReference>
<evidence type="ECO:0000259" key="4">
    <source>
        <dbReference type="Pfam" id="PF03496"/>
    </source>
</evidence>
<gene>
    <name evidence="5" type="ORF">GPM918_LOCUS36984</name>
    <name evidence="6" type="ORF">SRO942_LOCUS37738</name>
</gene>
<evidence type="ECO:0000256" key="3">
    <source>
        <dbReference type="PROSITE-ProRule" id="PRU00339"/>
    </source>
</evidence>
<feature type="domain" description="ADP ribosyltransferase" evidence="4">
    <location>
        <begin position="143"/>
        <end position="307"/>
    </location>
</feature>
<dbReference type="Pfam" id="PF13424">
    <property type="entry name" value="TPR_12"/>
    <property type="match status" value="2"/>
</dbReference>
<sequence length="604" mass="70349">MMATSSKQGKLSLEVIAKIHDLPQIDTIFVFCLKPEKYQTLYDKYGKLVGIYNKQADVVQSIRDNIESVRKQSEVFSLFNQNETSLRDLSKDSASFMYFQLIKQVLLQMPHTELAKEQMIHNCRLYYRGNKSEMFNIDQFESTYTSNNAIQWYTKQCFIYKLVNKTLRTEDVEAFYTLRFYIIDLCAQLMQEFSRKPRETSNLKLYRGLKQSHDEIKKLKDNIGNFVSTNGFLSTIRSYNIAFEFAKKPSKRTDVEPVLIEISMNIEHPDDSVVYADIANYSQFPKEEEVLFDLGVAFQIDAVEYSDVDKLWHVRMSLTDKHTEVVANYLKLREKEIRRTNVIITFGKLLIEMGQYSKSQKYFENLLCIEPNHDHLADIYFNIARSYDNKAEYTEGIDMYTRAYEMYKNAKPPQVLPAAKALSAIGSICRDQGNYEQALDCYRKVLNMFDEQTTSLSEKEVIARCLHSIGRICQEKGDNLYALEYYLLEYYRRALHIFEKTLPGEHQNIARTLNGIGAVYREQGNSVEALKYHERALKIYRKSLPEYHSMTARTLDYISQAYASHGDSKLELEYAVQAMDIFEKALPQTHSDVLKSQQKVANLT</sequence>
<dbReference type="PROSITE" id="PS51996">
    <property type="entry name" value="TR_MART"/>
    <property type="match status" value="1"/>
</dbReference>
<reference evidence="5" key="1">
    <citation type="submission" date="2021-02" db="EMBL/GenBank/DDBJ databases">
        <authorList>
            <person name="Nowell W R."/>
        </authorList>
    </citation>
    <scope>NUCLEOTIDE SEQUENCE</scope>
</reference>
<dbReference type="Proteomes" id="UP000663829">
    <property type="component" value="Unassembled WGS sequence"/>
</dbReference>
<dbReference type="Proteomes" id="UP000681722">
    <property type="component" value="Unassembled WGS sequence"/>
</dbReference>
<evidence type="ECO:0000256" key="1">
    <source>
        <dbReference type="ARBA" id="ARBA00022737"/>
    </source>
</evidence>
<dbReference type="Gene3D" id="1.25.40.10">
    <property type="entry name" value="Tetratricopeptide repeat domain"/>
    <property type="match status" value="2"/>
</dbReference>
<protein>
    <recommendedName>
        <fullName evidence="4">ADP ribosyltransferase domain-containing protein</fullName>
    </recommendedName>
</protein>
<comment type="caution">
    <text evidence="5">The sequence shown here is derived from an EMBL/GenBank/DDBJ whole genome shotgun (WGS) entry which is preliminary data.</text>
</comment>
<keyword evidence="2 3" id="KW-0802">TPR repeat</keyword>
<dbReference type="SUPFAM" id="SSF56399">
    <property type="entry name" value="ADP-ribosylation"/>
    <property type="match status" value="1"/>
</dbReference>
<feature type="repeat" description="TPR" evidence="3">
    <location>
        <begin position="340"/>
        <end position="373"/>
    </location>
</feature>
<feature type="repeat" description="TPR" evidence="3">
    <location>
        <begin position="419"/>
        <end position="452"/>
    </location>
</feature>
<proteinExistence type="predicted"/>
<dbReference type="InterPro" id="IPR011990">
    <property type="entry name" value="TPR-like_helical_dom_sf"/>
</dbReference>
<dbReference type="Pfam" id="PF03496">
    <property type="entry name" value="ADPrib_exo_Tox"/>
    <property type="match status" value="1"/>
</dbReference>
<dbReference type="SUPFAM" id="SSF48452">
    <property type="entry name" value="TPR-like"/>
    <property type="match status" value="2"/>
</dbReference>
<evidence type="ECO:0000313" key="5">
    <source>
        <dbReference type="EMBL" id="CAF1508012.1"/>
    </source>
</evidence>
<dbReference type="SMART" id="SM00028">
    <property type="entry name" value="TPR"/>
    <property type="match status" value="4"/>
</dbReference>
<name>A0A815U1F5_9BILA</name>
<dbReference type="PANTHER" id="PTHR45641:SF19">
    <property type="entry name" value="NEPHROCYSTIN-3"/>
    <property type="match status" value="1"/>
</dbReference>
<evidence type="ECO:0000256" key="2">
    <source>
        <dbReference type="ARBA" id="ARBA00022803"/>
    </source>
</evidence>
<feature type="repeat" description="TPR" evidence="3">
    <location>
        <begin position="510"/>
        <end position="543"/>
    </location>
</feature>
<keyword evidence="1" id="KW-0677">Repeat</keyword>